<dbReference type="InterPro" id="IPR014718">
    <property type="entry name" value="GH-type_carb-bd"/>
</dbReference>
<keyword evidence="4 5" id="KW-0119">Carbohydrate metabolism</keyword>
<dbReference type="UniPathway" id="UPA00242"/>
<evidence type="ECO:0000313" key="9">
    <source>
        <dbReference type="EMBL" id="MBA5689410.1"/>
    </source>
</evidence>
<dbReference type="AlphaFoldDB" id="A0A7W2FCW3"/>
<evidence type="ECO:0000256" key="6">
    <source>
        <dbReference type="PIRSR" id="PIRSR005096-1"/>
    </source>
</evidence>
<dbReference type="Proteomes" id="UP000573499">
    <property type="component" value="Unassembled WGS sequence"/>
</dbReference>
<dbReference type="InterPro" id="IPR011013">
    <property type="entry name" value="Gal_mutarotase_sf_dom"/>
</dbReference>
<comment type="caution">
    <text evidence="9">The sequence shown here is derived from an EMBL/GenBank/DDBJ whole genome shotgun (WGS) entry which is preliminary data.</text>
</comment>
<evidence type="ECO:0000256" key="2">
    <source>
        <dbReference type="ARBA" id="ARBA00006206"/>
    </source>
</evidence>
<feature type="active site" description="Proton donor" evidence="6">
    <location>
        <position position="166"/>
    </location>
</feature>
<dbReference type="InterPro" id="IPR047215">
    <property type="entry name" value="Galactose_mutarotase-like"/>
</dbReference>
<dbReference type="PANTHER" id="PTHR10091">
    <property type="entry name" value="ALDOSE-1-EPIMERASE"/>
    <property type="match status" value="1"/>
</dbReference>
<protein>
    <recommendedName>
        <fullName evidence="5">Aldose 1-epimerase</fullName>
        <ecNumber evidence="5">5.1.3.3</ecNumber>
    </recommendedName>
</protein>
<keyword evidence="3 5" id="KW-0413">Isomerase</keyword>
<dbReference type="GO" id="GO:0005737">
    <property type="term" value="C:cytoplasm"/>
    <property type="evidence" value="ECO:0007669"/>
    <property type="project" value="TreeGrafter"/>
</dbReference>
<accession>A0A7W2FCW3</accession>
<dbReference type="NCBIfam" id="NF008277">
    <property type="entry name" value="PRK11055.1"/>
    <property type="match status" value="1"/>
</dbReference>
<evidence type="ECO:0000256" key="7">
    <source>
        <dbReference type="PIRSR" id="PIRSR005096-2"/>
    </source>
</evidence>
<dbReference type="GO" id="GO:0004034">
    <property type="term" value="F:aldose 1-epimerase activity"/>
    <property type="evidence" value="ECO:0007669"/>
    <property type="project" value="UniProtKB-EC"/>
</dbReference>
<dbReference type="GO" id="GO:0033499">
    <property type="term" value="P:galactose catabolic process via UDP-galactose, Leloir pathway"/>
    <property type="evidence" value="ECO:0007669"/>
    <property type="project" value="TreeGrafter"/>
</dbReference>
<sequence>MPMTSSPHLYTLRNAAGMRVTISALGGTLRSWRAPDRYHKVADVLLGFPDEQGYAANAPYFGALIGRCANRIAGAGFTLDGVRHQLERNEGEHHLHGGRIGLHLARWQAEPEDGGLLLRHVSPDGEGGYPGNLELRVRYRLDDDGSLRIDYQASTDAPTPVSLSSHGYFNLNGGVAGIGDHLMRIAADRYLPVDGQRIPLGQPAPVAGSAFDFRRAAPIGARLGWPEPQLAQGGGFDHCYCLGPAGDLREVAWVCDPASGRELTVSTTEAGLQFYTGNFLAGVPGRAGRPYAIHDGFCLEAQAFPNQINSPAARAVVLRPGQLYQQTTVYRLAVQAAA</sequence>
<dbReference type="Gene3D" id="2.70.98.10">
    <property type="match status" value="1"/>
</dbReference>
<dbReference type="GO" id="GO:0030246">
    <property type="term" value="F:carbohydrate binding"/>
    <property type="evidence" value="ECO:0007669"/>
    <property type="project" value="InterPro"/>
</dbReference>
<evidence type="ECO:0000256" key="1">
    <source>
        <dbReference type="ARBA" id="ARBA00005028"/>
    </source>
</evidence>
<feature type="active site" description="Proton acceptor" evidence="6">
    <location>
        <position position="300"/>
    </location>
</feature>
<evidence type="ECO:0000256" key="3">
    <source>
        <dbReference type="ARBA" id="ARBA00023235"/>
    </source>
</evidence>
<dbReference type="EC" id="5.1.3.3" evidence="5"/>
<dbReference type="InterPro" id="IPR008183">
    <property type="entry name" value="Aldose_1/G6P_1-epimerase"/>
</dbReference>
<feature type="binding site" evidence="7">
    <location>
        <position position="237"/>
    </location>
    <ligand>
        <name>beta-D-galactose</name>
        <dbReference type="ChEBI" id="CHEBI:27667"/>
    </ligand>
</feature>
<evidence type="ECO:0000256" key="8">
    <source>
        <dbReference type="PIRSR" id="PIRSR005096-3"/>
    </source>
</evidence>
<keyword evidence="10" id="KW-1185">Reference proteome</keyword>
<comment type="catalytic activity">
    <reaction evidence="5">
        <text>alpha-D-glucose = beta-D-glucose</text>
        <dbReference type="Rhea" id="RHEA:10264"/>
        <dbReference type="ChEBI" id="CHEBI:15903"/>
        <dbReference type="ChEBI" id="CHEBI:17925"/>
        <dbReference type="EC" id="5.1.3.3"/>
    </reaction>
</comment>
<organism evidence="9 10">
    <name type="scientific">Rugamonas apoptosis</name>
    <dbReference type="NCBI Taxonomy" id="2758570"/>
    <lineage>
        <taxon>Bacteria</taxon>
        <taxon>Pseudomonadati</taxon>
        <taxon>Pseudomonadota</taxon>
        <taxon>Betaproteobacteria</taxon>
        <taxon>Burkholderiales</taxon>
        <taxon>Oxalobacteraceae</taxon>
        <taxon>Telluria group</taxon>
        <taxon>Rugamonas</taxon>
    </lineage>
</organism>
<dbReference type="SUPFAM" id="SSF74650">
    <property type="entry name" value="Galactose mutarotase-like"/>
    <property type="match status" value="1"/>
</dbReference>
<evidence type="ECO:0000313" key="10">
    <source>
        <dbReference type="Proteomes" id="UP000573499"/>
    </source>
</evidence>
<comment type="similarity">
    <text evidence="2 5">Belongs to the aldose epimerase family.</text>
</comment>
<gene>
    <name evidence="9" type="ORF">H3H39_20405</name>
</gene>
<dbReference type="GO" id="GO:0006006">
    <property type="term" value="P:glucose metabolic process"/>
    <property type="evidence" value="ECO:0007669"/>
    <property type="project" value="TreeGrafter"/>
</dbReference>
<evidence type="ECO:0000256" key="4">
    <source>
        <dbReference type="ARBA" id="ARBA00023277"/>
    </source>
</evidence>
<dbReference type="PANTHER" id="PTHR10091:SF0">
    <property type="entry name" value="GALACTOSE MUTAROTASE"/>
    <property type="match status" value="1"/>
</dbReference>
<dbReference type="PIRSF" id="PIRSF005096">
    <property type="entry name" value="GALM"/>
    <property type="match status" value="1"/>
</dbReference>
<dbReference type="EMBL" id="JACEZU010000011">
    <property type="protein sequence ID" value="MBA5689410.1"/>
    <property type="molecule type" value="Genomic_DNA"/>
</dbReference>
<comment type="pathway">
    <text evidence="1 5">Carbohydrate metabolism; hexose metabolism.</text>
</comment>
<reference evidence="9 10" key="1">
    <citation type="submission" date="2020-07" db="EMBL/GenBank/DDBJ databases">
        <title>Novel species isolated from subtropical streams in China.</title>
        <authorList>
            <person name="Lu H."/>
        </authorList>
    </citation>
    <scope>NUCLEOTIDE SEQUENCE [LARGE SCALE GENOMIC DNA]</scope>
    <source>
        <strain evidence="9 10">LX47W</strain>
    </source>
</reference>
<dbReference type="Pfam" id="PF01263">
    <property type="entry name" value="Aldose_epim"/>
    <property type="match status" value="1"/>
</dbReference>
<dbReference type="InterPro" id="IPR015443">
    <property type="entry name" value="Aldose_1-epimerase"/>
</dbReference>
<dbReference type="CDD" id="cd09019">
    <property type="entry name" value="galactose_mutarotase_like"/>
    <property type="match status" value="1"/>
</dbReference>
<evidence type="ECO:0000256" key="5">
    <source>
        <dbReference type="PIRNR" id="PIRNR005096"/>
    </source>
</evidence>
<name>A0A7W2FCW3_9BURK</name>
<proteinExistence type="inferred from homology"/>
<feature type="binding site" evidence="8">
    <location>
        <begin position="166"/>
        <end position="168"/>
    </location>
    <ligand>
        <name>beta-D-galactose</name>
        <dbReference type="ChEBI" id="CHEBI:27667"/>
    </ligand>
</feature>
<feature type="binding site" evidence="8">
    <location>
        <begin position="70"/>
        <end position="71"/>
    </location>
    <ligand>
        <name>beta-D-galactose</name>
        <dbReference type="ChEBI" id="CHEBI:27667"/>
    </ligand>
</feature>